<organism evidence="1 2">
    <name type="scientific">Pelolinea submarina</name>
    <dbReference type="NCBI Taxonomy" id="913107"/>
    <lineage>
        <taxon>Bacteria</taxon>
        <taxon>Bacillati</taxon>
        <taxon>Chloroflexota</taxon>
        <taxon>Anaerolineae</taxon>
        <taxon>Anaerolineales</taxon>
        <taxon>Anaerolineaceae</taxon>
        <taxon>Pelolinea</taxon>
    </lineage>
</organism>
<dbReference type="EMBL" id="QUMS01000001">
    <property type="protein sequence ID" value="REG10562.1"/>
    <property type="molecule type" value="Genomic_DNA"/>
</dbReference>
<gene>
    <name evidence="1" type="ORF">DFR64_0421</name>
</gene>
<evidence type="ECO:0000313" key="1">
    <source>
        <dbReference type="EMBL" id="REG10562.1"/>
    </source>
</evidence>
<reference evidence="1 2" key="1">
    <citation type="submission" date="2018-08" db="EMBL/GenBank/DDBJ databases">
        <title>Genomic Encyclopedia of Type Strains, Phase IV (KMG-IV): sequencing the most valuable type-strain genomes for metagenomic binning, comparative biology and taxonomic classification.</title>
        <authorList>
            <person name="Goeker M."/>
        </authorList>
    </citation>
    <scope>NUCLEOTIDE SEQUENCE [LARGE SCALE GENOMIC DNA]</scope>
    <source>
        <strain evidence="1 2">DSM 23923</strain>
    </source>
</reference>
<keyword evidence="2" id="KW-1185">Reference proteome</keyword>
<evidence type="ECO:0000313" key="2">
    <source>
        <dbReference type="Proteomes" id="UP000256388"/>
    </source>
</evidence>
<accession>A0A3E0AFU9</accession>
<dbReference type="AlphaFoldDB" id="A0A3E0AFU9"/>
<proteinExistence type="predicted"/>
<sequence length="36" mass="4209">MLTLRMINDSYMDENMRIFGEPMVDLLLTSSLFTPI</sequence>
<protein>
    <submittedName>
        <fullName evidence="1">Uncharacterized protein</fullName>
    </submittedName>
</protein>
<name>A0A3E0AFU9_9CHLR</name>
<dbReference type="Proteomes" id="UP000256388">
    <property type="component" value="Unassembled WGS sequence"/>
</dbReference>
<comment type="caution">
    <text evidence="1">The sequence shown here is derived from an EMBL/GenBank/DDBJ whole genome shotgun (WGS) entry which is preliminary data.</text>
</comment>